<gene>
    <name evidence="2" type="ORF">M407DRAFT_242723</name>
</gene>
<dbReference type="EMBL" id="KN822986">
    <property type="protein sequence ID" value="KIO29123.1"/>
    <property type="molecule type" value="Genomic_DNA"/>
</dbReference>
<evidence type="ECO:0000313" key="3">
    <source>
        <dbReference type="Proteomes" id="UP000054248"/>
    </source>
</evidence>
<dbReference type="AlphaFoldDB" id="A0A0C3L5N1"/>
<feature type="non-terminal residue" evidence="2">
    <location>
        <position position="1"/>
    </location>
</feature>
<keyword evidence="3" id="KW-1185">Reference proteome</keyword>
<evidence type="ECO:0000313" key="2">
    <source>
        <dbReference type="EMBL" id="KIO29123.1"/>
    </source>
</evidence>
<accession>A0A0C3L5N1</accession>
<proteinExistence type="predicted"/>
<name>A0A0C3L5N1_9AGAM</name>
<evidence type="ECO:0000256" key="1">
    <source>
        <dbReference type="SAM" id="MobiDB-lite"/>
    </source>
</evidence>
<dbReference type="HOGENOM" id="CLU_089014_0_0_1"/>
<reference evidence="2 3" key="1">
    <citation type="submission" date="2014-04" db="EMBL/GenBank/DDBJ databases">
        <authorList>
            <consortium name="DOE Joint Genome Institute"/>
            <person name="Kuo A."/>
            <person name="Girlanda M."/>
            <person name="Perotto S."/>
            <person name="Kohler A."/>
            <person name="Nagy L.G."/>
            <person name="Floudas D."/>
            <person name="Copeland A."/>
            <person name="Barry K.W."/>
            <person name="Cichocki N."/>
            <person name="Veneault-Fourrey C."/>
            <person name="LaButti K."/>
            <person name="Lindquist E.A."/>
            <person name="Lipzen A."/>
            <person name="Lundell T."/>
            <person name="Morin E."/>
            <person name="Murat C."/>
            <person name="Sun H."/>
            <person name="Tunlid A."/>
            <person name="Henrissat B."/>
            <person name="Grigoriev I.V."/>
            <person name="Hibbett D.S."/>
            <person name="Martin F."/>
            <person name="Nordberg H.P."/>
            <person name="Cantor M.N."/>
            <person name="Hua S.X."/>
        </authorList>
    </citation>
    <scope>NUCLEOTIDE SEQUENCE [LARGE SCALE GENOMIC DNA]</scope>
    <source>
        <strain evidence="2 3">MUT 4182</strain>
    </source>
</reference>
<dbReference type="Proteomes" id="UP000054248">
    <property type="component" value="Unassembled WGS sequence"/>
</dbReference>
<protein>
    <submittedName>
        <fullName evidence="2">Uncharacterized protein</fullName>
    </submittedName>
</protein>
<dbReference type="OrthoDB" id="17066at2759"/>
<feature type="compositionally biased region" description="Polar residues" evidence="1">
    <location>
        <begin position="1"/>
        <end position="13"/>
    </location>
</feature>
<sequence length="238" mass="27378">KGQKGRQSPAKSPTSKRDPQGPSLYDRLEPDKTSPTESTYHRKLRTYLLELRAVVKTWNDLVLVDGVKAAKGLLDARTELDNSLAALPSDVQPRLRLVTPKLAVMDARLDDLQGVLLRLNNQFKKMSSLVDAVESLLIEASKTKGWTWVSEEPLWFTWTLERFAIRLPTLLPPYHRSLHLCTDIVEQLKPHLVSFEESRTCLRQWIAQPWLAEAPWDEWEQVCEVEVERWKESNLKAS</sequence>
<feature type="region of interest" description="Disordered" evidence="1">
    <location>
        <begin position="1"/>
        <end position="37"/>
    </location>
</feature>
<organism evidence="2 3">
    <name type="scientific">Tulasnella calospora MUT 4182</name>
    <dbReference type="NCBI Taxonomy" id="1051891"/>
    <lineage>
        <taxon>Eukaryota</taxon>
        <taxon>Fungi</taxon>
        <taxon>Dikarya</taxon>
        <taxon>Basidiomycota</taxon>
        <taxon>Agaricomycotina</taxon>
        <taxon>Agaricomycetes</taxon>
        <taxon>Cantharellales</taxon>
        <taxon>Tulasnellaceae</taxon>
        <taxon>Tulasnella</taxon>
    </lineage>
</organism>
<reference evidence="3" key="2">
    <citation type="submission" date="2015-01" db="EMBL/GenBank/DDBJ databases">
        <title>Evolutionary Origins and Diversification of the Mycorrhizal Mutualists.</title>
        <authorList>
            <consortium name="DOE Joint Genome Institute"/>
            <consortium name="Mycorrhizal Genomics Consortium"/>
            <person name="Kohler A."/>
            <person name="Kuo A."/>
            <person name="Nagy L.G."/>
            <person name="Floudas D."/>
            <person name="Copeland A."/>
            <person name="Barry K.W."/>
            <person name="Cichocki N."/>
            <person name="Veneault-Fourrey C."/>
            <person name="LaButti K."/>
            <person name="Lindquist E.A."/>
            <person name="Lipzen A."/>
            <person name="Lundell T."/>
            <person name="Morin E."/>
            <person name="Murat C."/>
            <person name="Riley R."/>
            <person name="Ohm R."/>
            <person name="Sun H."/>
            <person name="Tunlid A."/>
            <person name="Henrissat B."/>
            <person name="Grigoriev I.V."/>
            <person name="Hibbett D.S."/>
            <person name="Martin F."/>
        </authorList>
    </citation>
    <scope>NUCLEOTIDE SEQUENCE [LARGE SCALE GENOMIC DNA]</scope>
    <source>
        <strain evidence="3">MUT 4182</strain>
    </source>
</reference>